<dbReference type="SMART" id="SM00848">
    <property type="entry name" value="Inhibitor_I29"/>
    <property type="match status" value="1"/>
</dbReference>
<protein>
    <recommendedName>
        <fullName evidence="2">Cathepsin propeptide inhibitor domain-containing protein</fullName>
    </recommendedName>
</protein>
<dbReference type="AlphaFoldDB" id="A0A9P0GZT1"/>
<keyword evidence="4" id="KW-1185">Reference proteome</keyword>
<evidence type="ECO:0000259" key="2">
    <source>
        <dbReference type="SMART" id="SM00848"/>
    </source>
</evidence>
<dbReference type="EMBL" id="OV725077">
    <property type="protein sequence ID" value="CAH1392203.1"/>
    <property type="molecule type" value="Genomic_DNA"/>
</dbReference>
<evidence type="ECO:0000313" key="4">
    <source>
        <dbReference type="Proteomes" id="UP001152798"/>
    </source>
</evidence>
<gene>
    <name evidence="3" type="ORF">NEZAVI_LOCUS3066</name>
</gene>
<feature type="signal peptide" evidence="1">
    <location>
        <begin position="1"/>
        <end position="15"/>
    </location>
</feature>
<proteinExistence type="predicted"/>
<reference evidence="3" key="1">
    <citation type="submission" date="2022-01" db="EMBL/GenBank/DDBJ databases">
        <authorList>
            <person name="King R."/>
        </authorList>
    </citation>
    <scope>NUCLEOTIDE SEQUENCE</scope>
</reference>
<dbReference type="InterPro" id="IPR038765">
    <property type="entry name" value="Papain-like_cys_pep_sf"/>
</dbReference>
<evidence type="ECO:0000313" key="3">
    <source>
        <dbReference type="EMBL" id="CAH1392203.1"/>
    </source>
</evidence>
<dbReference type="Pfam" id="PF08246">
    <property type="entry name" value="Inhibitor_I29"/>
    <property type="match status" value="1"/>
</dbReference>
<dbReference type="Proteomes" id="UP001152798">
    <property type="component" value="Chromosome 1"/>
</dbReference>
<keyword evidence="1" id="KW-0732">Signal</keyword>
<dbReference type="Gene3D" id="1.10.287.2250">
    <property type="match status" value="1"/>
</dbReference>
<evidence type="ECO:0000256" key="1">
    <source>
        <dbReference type="SAM" id="SignalP"/>
    </source>
</evidence>
<sequence>MKIVLLLFVVASCCALPTPDDWESYKAQFSKSYSDQAQDQMRKEIYLKNKKFVEEHNKKHEAGLVSYRLGLNNFSDLTEEEMKSHLGFKSPSS</sequence>
<feature type="chain" id="PRO_5040109551" description="Cathepsin propeptide inhibitor domain-containing protein" evidence="1">
    <location>
        <begin position="16"/>
        <end position="93"/>
    </location>
</feature>
<dbReference type="OrthoDB" id="6601796at2759"/>
<dbReference type="InterPro" id="IPR013201">
    <property type="entry name" value="Prot_inhib_I29"/>
</dbReference>
<name>A0A9P0GZT1_NEZVI</name>
<dbReference type="SUPFAM" id="SSF54001">
    <property type="entry name" value="Cysteine proteinases"/>
    <property type="match status" value="1"/>
</dbReference>
<organism evidence="3 4">
    <name type="scientific">Nezara viridula</name>
    <name type="common">Southern green stink bug</name>
    <name type="synonym">Cimex viridulus</name>
    <dbReference type="NCBI Taxonomy" id="85310"/>
    <lineage>
        <taxon>Eukaryota</taxon>
        <taxon>Metazoa</taxon>
        <taxon>Ecdysozoa</taxon>
        <taxon>Arthropoda</taxon>
        <taxon>Hexapoda</taxon>
        <taxon>Insecta</taxon>
        <taxon>Pterygota</taxon>
        <taxon>Neoptera</taxon>
        <taxon>Paraneoptera</taxon>
        <taxon>Hemiptera</taxon>
        <taxon>Heteroptera</taxon>
        <taxon>Panheteroptera</taxon>
        <taxon>Pentatomomorpha</taxon>
        <taxon>Pentatomoidea</taxon>
        <taxon>Pentatomidae</taxon>
        <taxon>Pentatominae</taxon>
        <taxon>Nezara</taxon>
    </lineage>
</organism>
<feature type="domain" description="Cathepsin propeptide inhibitor" evidence="2">
    <location>
        <begin position="22"/>
        <end position="82"/>
    </location>
</feature>
<accession>A0A9P0GZT1</accession>